<evidence type="ECO:0000313" key="3">
    <source>
        <dbReference type="Proteomes" id="UP000197666"/>
    </source>
</evidence>
<organism evidence="2 3">
    <name type="scientific">Aspergillus niger</name>
    <dbReference type="NCBI Taxonomy" id="5061"/>
    <lineage>
        <taxon>Eukaryota</taxon>
        <taxon>Fungi</taxon>
        <taxon>Dikarya</taxon>
        <taxon>Ascomycota</taxon>
        <taxon>Pezizomycotina</taxon>
        <taxon>Eurotiomycetes</taxon>
        <taxon>Eurotiomycetidae</taxon>
        <taxon>Eurotiales</taxon>
        <taxon>Aspergillaceae</taxon>
        <taxon>Aspergillus</taxon>
        <taxon>Aspergillus subgen. Circumdati</taxon>
    </lineage>
</organism>
<feature type="chain" id="PRO_5015076283" evidence="1">
    <location>
        <begin position="22"/>
        <end position="104"/>
    </location>
</feature>
<evidence type="ECO:0000313" key="2">
    <source>
        <dbReference type="EMBL" id="TPR05648.1"/>
    </source>
</evidence>
<accession>A0A254U5X1</accession>
<sequence>MFFNKSLLATTLAVFASGVVGQIIDIEYGTSEYDAHQQQVQLQELTELDYPGTYSYFSTPDICDLYSNTEDYPALSNIGGTGEIPTTYIDAVYCYTQEEEDPIL</sequence>
<evidence type="ECO:0000256" key="1">
    <source>
        <dbReference type="SAM" id="SignalP"/>
    </source>
</evidence>
<dbReference type="AlphaFoldDB" id="A0A254U5X1"/>
<name>A0A254U5X1_ASPNG</name>
<feature type="signal peptide" evidence="1">
    <location>
        <begin position="1"/>
        <end position="21"/>
    </location>
</feature>
<dbReference type="OrthoDB" id="4430181at2759"/>
<dbReference type="EMBL" id="NKJJ02000011">
    <property type="protein sequence ID" value="TPR05648.1"/>
    <property type="molecule type" value="Genomic_DNA"/>
</dbReference>
<dbReference type="VEuPathDB" id="FungiDB:ATCC64974_24770"/>
<dbReference type="VEuPathDB" id="FungiDB:ASPNIDRAFT2_1170550"/>
<proteinExistence type="predicted"/>
<keyword evidence="1" id="KW-0732">Signal</keyword>
<protein>
    <submittedName>
        <fullName evidence="2">XFP N-terminal domain family protein</fullName>
    </submittedName>
</protein>
<dbReference type="Proteomes" id="UP000197666">
    <property type="component" value="Unassembled WGS sequence"/>
</dbReference>
<gene>
    <name evidence="2" type="ORF">CAN33_0010510</name>
</gene>
<reference evidence="3" key="1">
    <citation type="submission" date="2018-10" db="EMBL/GenBank/DDBJ databases">
        <title>FDA dAtabase for Regulatory Grade micrObial Sequences (FDA-ARGOS): Supporting development and validation of Infectious Disease Dx tests.</title>
        <authorList>
            <person name="Kerrigan L."/>
            <person name="Tallon L."/>
            <person name="Sadzewicz L."/>
            <person name="Sengamalay N."/>
            <person name="Ott S."/>
            <person name="Godinez A."/>
            <person name="Nagaraj S."/>
            <person name="Vavikolanu K."/>
            <person name="Nadendla S."/>
            <person name="George J."/>
            <person name="Sichtig H."/>
        </authorList>
    </citation>
    <scope>NUCLEOTIDE SEQUENCE [LARGE SCALE GENOMIC DNA]</scope>
    <source>
        <strain evidence="3">FDAARGOS_311</strain>
    </source>
</reference>
<dbReference type="VEuPathDB" id="FungiDB:An13g01500"/>
<dbReference type="VEuPathDB" id="FungiDB:M747DRAFT_367234"/>
<comment type="caution">
    <text evidence="2">The sequence shown here is derived from an EMBL/GenBank/DDBJ whole genome shotgun (WGS) entry which is preliminary data.</text>
</comment>